<dbReference type="Proteomes" id="UP001222325">
    <property type="component" value="Unassembled WGS sequence"/>
</dbReference>
<reference evidence="2" key="1">
    <citation type="submission" date="2023-03" db="EMBL/GenBank/DDBJ databases">
        <title>Massive genome expansion in bonnet fungi (Mycena s.s.) driven by repeated elements and novel gene families across ecological guilds.</title>
        <authorList>
            <consortium name="Lawrence Berkeley National Laboratory"/>
            <person name="Harder C.B."/>
            <person name="Miyauchi S."/>
            <person name="Viragh M."/>
            <person name="Kuo A."/>
            <person name="Thoen E."/>
            <person name="Andreopoulos B."/>
            <person name="Lu D."/>
            <person name="Skrede I."/>
            <person name="Drula E."/>
            <person name="Henrissat B."/>
            <person name="Morin E."/>
            <person name="Kohler A."/>
            <person name="Barry K."/>
            <person name="LaButti K."/>
            <person name="Morin E."/>
            <person name="Salamov A."/>
            <person name="Lipzen A."/>
            <person name="Mereny Z."/>
            <person name="Hegedus B."/>
            <person name="Baldrian P."/>
            <person name="Stursova M."/>
            <person name="Weitz H."/>
            <person name="Taylor A."/>
            <person name="Grigoriev I.V."/>
            <person name="Nagy L.G."/>
            <person name="Martin F."/>
            <person name="Kauserud H."/>
        </authorList>
    </citation>
    <scope>NUCLEOTIDE SEQUENCE</scope>
    <source>
        <strain evidence="2">CBHHK173m</strain>
    </source>
</reference>
<feature type="compositionally biased region" description="Basic and acidic residues" evidence="1">
    <location>
        <begin position="202"/>
        <end position="225"/>
    </location>
</feature>
<gene>
    <name evidence="2" type="ORF">B0H15DRAFT_580946</name>
</gene>
<keyword evidence="3" id="KW-1185">Reference proteome</keyword>
<feature type="non-terminal residue" evidence="2">
    <location>
        <position position="287"/>
    </location>
</feature>
<dbReference type="EMBL" id="JARJCN010000008">
    <property type="protein sequence ID" value="KAJ7098537.1"/>
    <property type="molecule type" value="Genomic_DNA"/>
</dbReference>
<organism evidence="2 3">
    <name type="scientific">Mycena belliarum</name>
    <dbReference type="NCBI Taxonomy" id="1033014"/>
    <lineage>
        <taxon>Eukaryota</taxon>
        <taxon>Fungi</taxon>
        <taxon>Dikarya</taxon>
        <taxon>Basidiomycota</taxon>
        <taxon>Agaricomycotina</taxon>
        <taxon>Agaricomycetes</taxon>
        <taxon>Agaricomycetidae</taxon>
        <taxon>Agaricales</taxon>
        <taxon>Marasmiineae</taxon>
        <taxon>Mycenaceae</taxon>
        <taxon>Mycena</taxon>
    </lineage>
</organism>
<feature type="region of interest" description="Disordered" evidence="1">
    <location>
        <begin position="200"/>
        <end position="287"/>
    </location>
</feature>
<feature type="region of interest" description="Disordered" evidence="1">
    <location>
        <begin position="27"/>
        <end position="55"/>
    </location>
</feature>
<protein>
    <submittedName>
        <fullName evidence="2">Uncharacterized protein</fullName>
    </submittedName>
</protein>
<feature type="compositionally biased region" description="Basic and acidic residues" evidence="1">
    <location>
        <begin position="277"/>
        <end position="287"/>
    </location>
</feature>
<proteinExistence type="predicted"/>
<comment type="caution">
    <text evidence="2">The sequence shown here is derived from an EMBL/GenBank/DDBJ whole genome shotgun (WGS) entry which is preliminary data.</text>
</comment>
<evidence type="ECO:0000313" key="2">
    <source>
        <dbReference type="EMBL" id="KAJ7098537.1"/>
    </source>
</evidence>
<evidence type="ECO:0000313" key="3">
    <source>
        <dbReference type="Proteomes" id="UP001222325"/>
    </source>
</evidence>
<sequence length="287" mass="30049">LAWNRRAGGQAHRAPGQRAGRAVFVPRGRPPCVTPAESAGGREAHHAPGQRAGGAVFVPRGRPRGERRAASLFAGLVHARGESGREAGESGQRGRRARWAVCASAASGARCRAAGTLREVEVGVESGSGSGGAVEVAHRAAVSEGGGRFLQVQRPRQRSLSLPSSCSGMGDTICSGFVYLCCCFGSSRDPGSDGSGLCSGFAKDKKNRDPREKALKREFMERGYSRDSASGRIHVDQPSKSELMMAVQHPGEDFGRQSSHLGDKKVSPGAAVNAAEPDAHARMSDPP</sequence>
<evidence type="ECO:0000256" key="1">
    <source>
        <dbReference type="SAM" id="MobiDB-lite"/>
    </source>
</evidence>
<name>A0AAD6UGN1_9AGAR</name>
<accession>A0AAD6UGN1</accession>
<feature type="compositionally biased region" description="Basic and acidic residues" evidence="1">
    <location>
        <begin position="250"/>
        <end position="266"/>
    </location>
</feature>
<dbReference type="AlphaFoldDB" id="A0AAD6UGN1"/>